<reference evidence="1 2" key="1">
    <citation type="journal article" date="2019" name="Sci. Rep.">
        <title>Orb-weaving spider Araneus ventricosus genome elucidates the spidroin gene catalogue.</title>
        <authorList>
            <person name="Kono N."/>
            <person name="Nakamura H."/>
            <person name="Ohtoshi R."/>
            <person name="Moran D.A.P."/>
            <person name="Shinohara A."/>
            <person name="Yoshida Y."/>
            <person name="Fujiwara M."/>
            <person name="Mori M."/>
            <person name="Tomita M."/>
            <person name="Arakawa K."/>
        </authorList>
    </citation>
    <scope>NUCLEOTIDE SEQUENCE [LARGE SCALE GENOMIC DNA]</scope>
</reference>
<dbReference type="AlphaFoldDB" id="A0A4Y2STU1"/>
<comment type="caution">
    <text evidence="1">The sequence shown here is derived from an EMBL/GenBank/DDBJ whole genome shotgun (WGS) entry which is preliminary data.</text>
</comment>
<keyword evidence="2" id="KW-1185">Reference proteome</keyword>
<protein>
    <submittedName>
        <fullName evidence="1">Uncharacterized protein</fullName>
    </submittedName>
</protein>
<organism evidence="1 2">
    <name type="scientific">Araneus ventricosus</name>
    <name type="common">Orbweaver spider</name>
    <name type="synonym">Epeira ventricosa</name>
    <dbReference type="NCBI Taxonomy" id="182803"/>
    <lineage>
        <taxon>Eukaryota</taxon>
        <taxon>Metazoa</taxon>
        <taxon>Ecdysozoa</taxon>
        <taxon>Arthropoda</taxon>
        <taxon>Chelicerata</taxon>
        <taxon>Arachnida</taxon>
        <taxon>Araneae</taxon>
        <taxon>Araneomorphae</taxon>
        <taxon>Entelegynae</taxon>
        <taxon>Araneoidea</taxon>
        <taxon>Araneidae</taxon>
        <taxon>Araneus</taxon>
    </lineage>
</organism>
<dbReference type="Proteomes" id="UP000499080">
    <property type="component" value="Unassembled WGS sequence"/>
</dbReference>
<sequence length="129" mass="14619">MDAGSVHRWNKVTVPQSEIGNLRFHGSLHTGMSECWFSIAADNTQFCSLLEFSEDGTGRFTLKDNAFPCTELPYACALEIMKTKELPAESKANISCRRLHQEVRMHVETMIHWRCGLTDQPDGDQPFVD</sequence>
<evidence type="ECO:0000313" key="1">
    <source>
        <dbReference type="EMBL" id="GBN91361.1"/>
    </source>
</evidence>
<gene>
    <name evidence="1" type="ORF">AVEN_86561_1</name>
</gene>
<name>A0A4Y2STU1_ARAVE</name>
<dbReference type="EMBL" id="BGPR01023850">
    <property type="protein sequence ID" value="GBN91361.1"/>
    <property type="molecule type" value="Genomic_DNA"/>
</dbReference>
<accession>A0A4Y2STU1</accession>
<evidence type="ECO:0000313" key="2">
    <source>
        <dbReference type="Proteomes" id="UP000499080"/>
    </source>
</evidence>
<proteinExistence type="predicted"/>